<dbReference type="Pfam" id="PF17162">
    <property type="entry name" value="DUF5118"/>
    <property type="match status" value="1"/>
</dbReference>
<feature type="signal peptide" evidence="1">
    <location>
        <begin position="1"/>
        <end position="19"/>
    </location>
</feature>
<dbReference type="InterPro" id="IPR032534">
    <property type="entry name" value="EcxA_zinc-bd"/>
</dbReference>
<dbReference type="CDD" id="cd04276">
    <property type="entry name" value="ZnMc_MMP_like_2"/>
    <property type="match status" value="1"/>
</dbReference>
<evidence type="ECO:0000259" key="2">
    <source>
        <dbReference type="Pfam" id="PF16313"/>
    </source>
</evidence>
<gene>
    <name evidence="5" type="ORF">C8D91_2676</name>
</gene>
<feature type="chain" id="PRO_5020408780" evidence="1">
    <location>
        <begin position="20"/>
        <end position="810"/>
    </location>
</feature>
<dbReference type="SUPFAM" id="SSF55486">
    <property type="entry name" value="Metalloproteases ('zincins'), catalytic domain"/>
    <property type="match status" value="1"/>
</dbReference>
<dbReference type="InterPro" id="IPR033413">
    <property type="entry name" value="DUF5117"/>
</dbReference>
<feature type="domain" description="DUF5117" evidence="3">
    <location>
        <begin position="88"/>
        <end position="279"/>
    </location>
</feature>
<feature type="domain" description="DUF5118" evidence="4">
    <location>
        <begin position="30"/>
        <end position="75"/>
    </location>
</feature>
<dbReference type="Proteomes" id="UP000295724">
    <property type="component" value="Unassembled WGS sequence"/>
</dbReference>
<dbReference type="Pfam" id="PF17148">
    <property type="entry name" value="DUF5117"/>
    <property type="match status" value="1"/>
</dbReference>
<keyword evidence="1" id="KW-0732">Signal</keyword>
<dbReference type="PANTHER" id="PTHR38478">
    <property type="entry name" value="PEPTIDASE M1A AND M12B"/>
    <property type="match status" value="1"/>
</dbReference>
<evidence type="ECO:0000259" key="3">
    <source>
        <dbReference type="Pfam" id="PF17148"/>
    </source>
</evidence>
<organism evidence="5 6">
    <name type="scientific">Marinicella litoralis</name>
    <dbReference type="NCBI Taxonomy" id="644220"/>
    <lineage>
        <taxon>Bacteria</taxon>
        <taxon>Pseudomonadati</taxon>
        <taxon>Pseudomonadota</taxon>
        <taxon>Gammaproteobacteria</taxon>
        <taxon>Lysobacterales</taxon>
        <taxon>Marinicellaceae</taxon>
        <taxon>Marinicella</taxon>
    </lineage>
</organism>
<dbReference type="PANTHER" id="PTHR38478:SF1">
    <property type="entry name" value="ZINC DEPENDENT METALLOPROTEASE DOMAIN LIPOPROTEIN"/>
    <property type="match status" value="1"/>
</dbReference>
<feature type="domain" description="EcxA zinc-binding" evidence="2">
    <location>
        <begin position="412"/>
        <end position="718"/>
    </location>
</feature>
<evidence type="ECO:0000313" key="5">
    <source>
        <dbReference type="EMBL" id="TDR16770.1"/>
    </source>
</evidence>
<evidence type="ECO:0000256" key="1">
    <source>
        <dbReference type="SAM" id="SignalP"/>
    </source>
</evidence>
<dbReference type="Pfam" id="PF16313">
    <property type="entry name" value="DUF4953"/>
    <property type="match status" value="1"/>
</dbReference>
<accession>A0A4R6XG41</accession>
<sequence length="810" mass="89760">MRFQTTILILLFMSFASLAEAPEPAAADKKDIATFTADMQKHSGFVDFYWDETSGKIYLEIAQFNTDLLYVYYLQSGVGSNDIGLDRGQIGGYSLVQFKRLGHKVMMVEPNQSYRAYSDNAAERQAVEDGFAQSVLWGGAVMAQSDGHVLVDWTDYLLRDSQGITDRLAQMNEGQFTVDGNRSAIFMDNSKNFPENTEFEALITLQGSKPGKHISSVAPSRDTLSIRTHHSLVKLPDVPYKTRRFDPRSGGIPISFKDYAVPLGESMDQQWVIRHRLEKQDPTAAVSDPLEPIVYYLDPGTPEPVRSALLDGARWWEDAFEATGFSNAFEVKLLPADADPLDMRYNTIQWVHRSTRGWSYGASIVDPRSGEILKGHVTLGSLRVRQDMLLAQSLLSPYDGQKDVSAVEKDIQDMALARLRQLSAHEVGHTLGLIHNFYTSSINRASVMDYPHPLIKITDQGTLDLSDAYDVGIGSWDKVSLAYLYQDFGTSNEYQALNQLLDKAREDGHVFIADRDARTPGGSQPFAHLWDNGADAAQGLMDVLKVRQIALDHFGLSTIKSGQAVASLELHLVPVYLFHRYQTEAAVKLIAGVNYRYAIKGEPDVKAQIVAAAAQQKALDAVLATLSVETLALPEDLLPLLLPPTEGSYRDREHFIHRTGLNFDALGVAETAAKHSLQLLLNAERANRLVEHHARNAAYPSLSEVLSQLWQHTWEQNHTNNYAQTIQQGINWVTLKQIMALAVDKKAAPVTHATVTGFLQSKQKVLSKSKKHKSFNQTAAAAIVQFLDNPTAPIESTESAIPPGSPIGMD</sequence>
<evidence type="ECO:0000259" key="4">
    <source>
        <dbReference type="Pfam" id="PF17162"/>
    </source>
</evidence>
<comment type="caution">
    <text evidence="5">The sequence shown here is derived from an EMBL/GenBank/DDBJ whole genome shotgun (WGS) entry which is preliminary data.</text>
</comment>
<name>A0A4R6XG41_9GAMM</name>
<keyword evidence="6" id="KW-1185">Reference proteome</keyword>
<dbReference type="OrthoDB" id="9776599at2"/>
<dbReference type="InterPro" id="IPR034032">
    <property type="entry name" value="Zn_MMP-like_bac"/>
</dbReference>
<dbReference type="EMBL" id="SNZB01000007">
    <property type="protein sequence ID" value="TDR16770.1"/>
    <property type="molecule type" value="Genomic_DNA"/>
</dbReference>
<evidence type="ECO:0000313" key="6">
    <source>
        <dbReference type="Proteomes" id="UP000295724"/>
    </source>
</evidence>
<reference evidence="5 6" key="1">
    <citation type="submission" date="2019-03" db="EMBL/GenBank/DDBJ databases">
        <title>Genomic Encyclopedia of Type Strains, Phase IV (KMG-IV): sequencing the most valuable type-strain genomes for metagenomic binning, comparative biology and taxonomic classification.</title>
        <authorList>
            <person name="Goeker M."/>
        </authorList>
    </citation>
    <scope>NUCLEOTIDE SEQUENCE [LARGE SCALE GENOMIC DNA]</scope>
    <source>
        <strain evidence="5 6">DSM 25488</strain>
    </source>
</reference>
<protein>
    <submittedName>
        <fullName evidence="5">Uncharacterized protein DUF5118</fullName>
    </submittedName>
</protein>
<dbReference type="AlphaFoldDB" id="A0A4R6XG41"/>
<dbReference type="RefSeq" id="WP_099020041.1">
    <property type="nucleotide sequence ID" value="NZ_NIHB01000005.1"/>
</dbReference>
<proteinExistence type="predicted"/>
<dbReference type="InterPro" id="IPR033428">
    <property type="entry name" value="DUF5118"/>
</dbReference>